<dbReference type="PANTHER" id="PTHR15137">
    <property type="entry name" value="TRANSCRIPTION INITIATION FACTOR TFIID"/>
    <property type="match status" value="1"/>
</dbReference>
<name>A0A1I7UH72_9PELO</name>
<evidence type="ECO:0000259" key="8">
    <source>
        <dbReference type="Pfam" id="PF01433"/>
    </source>
</evidence>
<evidence type="ECO:0000256" key="5">
    <source>
        <dbReference type="ARBA" id="ARBA00023163"/>
    </source>
</evidence>
<feature type="domain" description="Transcription initiation factor TFIID subunit 2 TPR repeats" evidence="11">
    <location>
        <begin position="691"/>
        <end position="1052"/>
    </location>
</feature>
<dbReference type="PANTHER" id="PTHR15137:SF9">
    <property type="entry name" value="TRANSCRIPTION INITIATION FACTOR TFIID SUBUNIT 2"/>
    <property type="match status" value="1"/>
</dbReference>
<dbReference type="InterPro" id="IPR045357">
    <property type="entry name" value="Aminopeptidase_N-like_N"/>
</dbReference>
<dbReference type="Pfam" id="PF25316">
    <property type="entry name" value="TAF2_3rd"/>
    <property type="match status" value="1"/>
</dbReference>
<dbReference type="SUPFAM" id="SSF55486">
    <property type="entry name" value="Metalloproteases ('zincins'), catalytic domain"/>
    <property type="match status" value="1"/>
</dbReference>
<dbReference type="eggNOG" id="KOG1932">
    <property type="taxonomic scope" value="Eukaryota"/>
</dbReference>
<dbReference type="AlphaFoldDB" id="A0A1I7UH72"/>
<evidence type="ECO:0000256" key="6">
    <source>
        <dbReference type="ARBA" id="ARBA00023242"/>
    </source>
</evidence>
<keyword evidence="12" id="KW-1185">Reference proteome</keyword>
<dbReference type="Proteomes" id="UP000095282">
    <property type="component" value="Unplaced"/>
</dbReference>
<protein>
    <recommendedName>
        <fullName evidence="3">Transcription initiation factor TFIID subunit 2</fullName>
    </recommendedName>
</protein>
<organism evidence="12 13">
    <name type="scientific">Caenorhabditis tropicalis</name>
    <dbReference type="NCBI Taxonomy" id="1561998"/>
    <lineage>
        <taxon>Eukaryota</taxon>
        <taxon>Metazoa</taxon>
        <taxon>Ecdysozoa</taxon>
        <taxon>Nematoda</taxon>
        <taxon>Chromadorea</taxon>
        <taxon>Rhabditida</taxon>
        <taxon>Rhabditina</taxon>
        <taxon>Rhabditomorpha</taxon>
        <taxon>Rhabditoidea</taxon>
        <taxon>Rhabditidae</taxon>
        <taxon>Peloderinae</taxon>
        <taxon>Caenorhabditis</taxon>
    </lineage>
</organism>
<evidence type="ECO:0000313" key="13">
    <source>
        <dbReference type="WBParaSite" id="Csp11.Scaffold629.g9292.t1"/>
    </source>
</evidence>
<evidence type="ECO:0000256" key="7">
    <source>
        <dbReference type="SAM" id="MobiDB-lite"/>
    </source>
</evidence>
<evidence type="ECO:0000256" key="4">
    <source>
        <dbReference type="ARBA" id="ARBA00023015"/>
    </source>
</evidence>
<dbReference type="Pfam" id="PF25577">
    <property type="entry name" value="TPR_TAF2_C"/>
    <property type="match status" value="1"/>
</dbReference>
<dbReference type="InterPro" id="IPR027268">
    <property type="entry name" value="Peptidase_M4/M1_CTD_sf"/>
</dbReference>
<feature type="compositionally biased region" description="Basic and acidic residues" evidence="7">
    <location>
        <begin position="1081"/>
        <end position="1092"/>
    </location>
</feature>
<evidence type="ECO:0000313" key="12">
    <source>
        <dbReference type="Proteomes" id="UP000095282"/>
    </source>
</evidence>
<dbReference type="GO" id="GO:0008237">
    <property type="term" value="F:metallopeptidase activity"/>
    <property type="evidence" value="ECO:0007669"/>
    <property type="project" value="InterPro"/>
</dbReference>
<dbReference type="GO" id="GO:0016251">
    <property type="term" value="F:RNA polymerase II general transcription initiation factor activity"/>
    <property type="evidence" value="ECO:0007669"/>
    <property type="project" value="TreeGrafter"/>
</dbReference>
<dbReference type="GO" id="GO:0005669">
    <property type="term" value="C:transcription factor TFIID complex"/>
    <property type="evidence" value="ECO:0007669"/>
    <property type="project" value="InterPro"/>
</dbReference>
<dbReference type="SUPFAM" id="SSF63737">
    <property type="entry name" value="Leukotriene A4 hydrolase N-terminal domain"/>
    <property type="match status" value="1"/>
</dbReference>
<proteinExistence type="inferred from homology"/>
<dbReference type="GO" id="GO:0008270">
    <property type="term" value="F:zinc ion binding"/>
    <property type="evidence" value="ECO:0007669"/>
    <property type="project" value="InterPro"/>
</dbReference>
<dbReference type="InterPro" id="IPR057345">
    <property type="entry name" value="Ig-like_TAF2"/>
</dbReference>
<feature type="domain" description="Transcription initiation factor TFIID subunit 2 Ig-like" evidence="10">
    <location>
        <begin position="570"/>
        <end position="689"/>
    </location>
</feature>
<reference evidence="13" key="1">
    <citation type="submission" date="2016-11" db="UniProtKB">
        <authorList>
            <consortium name="WormBaseParasite"/>
        </authorList>
    </citation>
    <scope>IDENTIFICATION</scope>
</reference>
<dbReference type="STRING" id="1561998.A0A1I7UH72"/>
<sequence length="1100" mass="125271">MDGTDNGGIRVNGFAKPFPPKTRPSQDATGSASIAFSATASISGLPTAAQPPPPVIDAPERYYVPGVKEKSQFRVLSQQVEISNLSIEKRSFDVRTEIVLLPVERGILTINLHIGKCSLLPNEIPGSTNKITLNGVECEYVRRSHLEDAIQASTKTKNVLNLESKINDRLQDNDYELQITVPKELKKKIKHRKAVRLRVDTVVRNPKRGIQFVDFTGGKEENIHLYTYHTPYISGAREWTVCLDEPDQLSLWELSFELDPHLVPVTSGELTEKRQRNGKIRYKFHQTVPTNACNIGWAIGRFELQPHPESPTIYTFSLPGLDRFVNHTTMYLDKMVEFLEEKLSCRFPYPTLKVVFVDDSPEEIQVYSSLLIVPTTLLYHKKIIDVVQEARQKLIFAIAQQFFGCLISPGHWWHWWIPISIARFLTSLYVETKLGTAEARWQLKRAMDDVCDYEHQWGKIILSPDQIENKRLPLHLDPRHEYTASPVYVDAMLKKGFLMMRMLQKRIGLEPFMRVLHRVLTVGLDMSEKKVTPAAWRHLLTTTEAFFRSVSSVTGKEIPTFLDQWVRTGGHAAFSVKFDFNRKRNLVELEVKQDETVGNGRALYTGPLSVVVQEVDGAFTHMIQIDGALSHAEISCHSKGRKQKKKKVPILTGEEIEIDLTNMDAESPILWLRIDHDCLLIREVSVSQPMFHWEYMLKYERDVIAQMEALEKIQALPSAHSRSVIVDAVSNERFFYRIRSRAAFVLTSVQNRKSEAIVAGTPVLINMFRENFGSKAATNIPRSNNFVVTAQNLQQYFVMQALPQAISRLRKQSGECHEEVQSFLLDLIKFNDNTTNRYSDDFYRAALFNSLAASIFPSEHLPSRVDLPENLSNEMRVLIKEFTYALNMDTVNPSWGRVIGIAALSGIYQLQKCGYLPLDSSILWTFAHRNSCIQMRRCAITLIIDRIVNDKHARETKMEDLSELLDLVETERDPSIRIMIPKLLALTPPFETFTNTKFGVENPCNTQETAEKLWSLCTNLQIDGCLRTGFVDVFYSLYALGVPPALNGPDEAIGIHRNYVTVPNAASTLATSQWHNSGYEAARRSPPRRDFGDEMMNLMH</sequence>
<dbReference type="CDD" id="cd09839">
    <property type="entry name" value="M1_like_TAF2"/>
    <property type="match status" value="1"/>
</dbReference>
<evidence type="ECO:0000256" key="2">
    <source>
        <dbReference type="ARBA" id="ARBA00010937"/>
    </source>
</evidence>
<feature type="domain" description="Peptidase M1 membrane alanine aminopeptidase" evidence="8">
    <location>
        <begin position="333"/>
        <end position="565"/>
    </location>
</feature>
<dbReference type="Gene3D" id="1.10.390.10">
    <property type="entry name" value="Neutral Protease Domain 2"/>
    <property type="match status" value="1"/>
</dbReference>
<keyword evidence="5" id="KW-0804">Transcription</keyword>
<dbReference type="InterPro" id="IPR014782">
    <property type="entry name" value="Peptidase_M1_dom"/>
</dbReference>
<evidence type="ECO:0000256" key="3">
    <source>
        <dbReference type="ARBA" id="ARBA00017363"/>
    </source>
</evidence>
<dbReference type="GO" id="GO:0003682">
    <property type="term" value="F:chromatin binding"/>
    <property type="evidence" value="ECO:0007669"/>
    <property type="project" value="TreeGrafter"/>
</dbReference>
<dbReference type="InterPro" id="IPR042097">
    <property type="entry name" value="Aminopeptidase_N-like_N_sf"/>
</dbReference>
<comment type="similarity">
    <text evidence="2">Belongs to the TAF2 family.</text>
</comment>
<feature type="region of interest" description="Disordered" evidence="7">
    <location>
        <begin position="1"/>
        <end position="30"/>
    </location>
</feature>
<dbReference type="WBParaSite" id="Csp11.Scaffold629.g9292.t1">
    <property type="protein sequence ID" value="Csp11.Scaffold629.g9292.t1"/>
    <property type="gene ID" value="Csp11.Scaffold629.g9292"/>
</dbReference>
<dbReference type="GO" id="GO:0006367">
    <property type="term" value="P:transcription initiation at RNA polymerase II promoter"/>
    <property type="evidence" value="ECO:0007669"/>
    <property type="project" value="TreeGrafter"/>
</dbReference>
<evidence type="ECO:0000256" key="1">
    <source>
        <dbReference type="ARBA" id="ARBA00004123"/>
    </source>
</evidence>
<feature type="domain" description="Aminopeptidase N-like N-terminal" evidence="9">
    <location>
        <begin position="127"/>
        <end position="289"/>
    </location>
</feature>
<evidence type="ECO:0000259" key="11">
    <source>
        <dbReference type="Pfam" id="PF25577"/>
    </source>
</evidence>
<dbReference type="GO" id="GO:0000976">
    <property type="term" value="F:transcription cis-regulatory region binding"/>
    <property type="evidence" value="ECO:0007669"/>
    <property type="project" value="TreeGrafter"/>
</dbReference>
<accession>A0A1I7UH72</accession>
<dbReference type="Pfam" id="PF17900">
    <property type="entry name" value="Peptidase_M1_N"/>
    <property type="match status" value="1"/>
</dbReference>
<feature type="region of interest" description="Disordered" evidence="7">
    <location>
        <begin position="1079"/>
        <end position="1100"/>
    </location>
</feature>
<keyword evidence="6" id="KW-0539">Nucleus</keyword>
<dbReference type="Pfam" id="PF01433">
    <property type="entry name" value="Peptidase_M1"/>
    <property type="match status" value="1"/>
</dbReference>
<dbReference type="Gene3D" id="2.60.40.1730">
    <property type="entry name" value="tricorn interacting facor f3 domain"/>
    <property type="match status" value="1"/>
</dbReference>
<evidence type="ECO:0000259" key="9">
    <source>
        <dbReference type="Pfam" id="PF17900"/>
    </source>
</evidence>
<comment type="subcellular location">
    <subcellularLocation>
        <location evidence="1">Nucleus</location>
    </subcellularLocation>
</comment>
<evidence type="ECO:0000259" key="10">
    <source>
        <dbReference type="Pfam" id="PF25316"/>
    </source>
</evidence>
<dbReference type="InterPro" id="IPR057991">
    <property type="entry name" value="TPR_TAF2_C"/>
</dbReference>
<dbReference type="InterPro" id="IPR037813">
    <property type="entry name" value="TAF2"/>
</dbReference>
<keyword evidence="4" id="KW-0805">Transcription regulation</keyword>